<name>A0A1Y2EVY7_9BASI</name>
<feature type="region of interest" description="Disordered" evidence="1">
    <location>
        <begin position="1"/>
        <end position="23"/>
    </location>
</feature>
<feature type="compositionally biased region" description="Low complexity" evidence="1">
    <location>
        <begin position="1"/>
        <end position="16"/>
    </location>
</feature>
<sequence length="86" mass="9688">MPQQALSSLASTASSLGFPLDSSDPSTLNTLLSYHIVPRPIEPSDMYEDVPTIVETELTDPRWVQLREFDEPREKVARRWLEGGES</sequence>
<accession>A0A1Y2EVY7</accession>
<protein>
    <submittedName>
        <fullName evidence="2">Uncharacterized protein</fullName>
    </submittedName>
</protein>
<dbReference type="EMBL" id="MCGR01000038">
    <property type="protein sequence ID" value="ORY75296.1"/>
    <property type="molecule type" value="Genomic_DNA"/>
</dbReference>
<keyword evidence="3" id="KW-1185">Reference proteome</keyword>
<comment type="caution">
    <text evidence="2">The sequence shown here is derived from an EMBL/GenBank/DDBJ whole genome shotgun (WGS) entry which is preliminary data.</text>
</comment>
<evidence type="ECO:0000313" key="3">
    <source>
        <dbReference type="Proteomes" id="UP000193467"/>
    </source>
</evidence>
<reference evidence="2 3" key="1">
    <citation type="submission" date="2016-07" db="EMBL/GenBank/DDBJ databases">
        <title>Pervasive Adenine N6-methylation of Active Genes in Fungi.</title>
        <authorList>
            <consortium name="DOE Joint Genome Institute"/>
            <person name="Mondo S.J."/>
            <person name="Dannebaum R.O."/>
            <person name="Kuo R.C."/>
            <person name="Labutti K."/>
            <person name="Haridas S."/>
            <person name="Kuo A."/>
            <person name="Salamov A."/>
            <person name="Ahrendt S.R."/>
            <person name="Lipzen A."/>
            <person name="Sullivan W."/>
            <person name="Andreopoulos W.B."/>
            <person name="Clum A."/>
            <person name="Lindquist E."/>
            <person name="Daum C."/>
            <person name="Ramamoorthy G.K."/>
            <person name="Gryganskyi A."/>
            <person name="Culley D."/>
            <person name="Magnuson J.K."/>
            <person name="James T.Y."/>
            <person name="O'Malley M.A."/>
            <person name="Stajich J.E."/>
            <person name="Spatafora J.W."/>
            <person name="Visel A."/>
            <person name="Grigoriev I.V."/>
        </authorList>
    </citation>
    <scope>NUCLEOTIDE SEQUENCE [LARGE SCALE GENOMIC DNA]</scope>
    <source>
        <strain evidence="2 3">62-1032</strain>
    </source>
</reference>
<proteinExistence type="predicted"/>
<dbReference type="AlphaFoldDB" id="A0A1Y2EVY7"/>
<organism evidence="2 3">
    <name type="scientific">Leucosporidium creatinivorum</name>
    <dbReference type="NCBI Taxonomy" id="106004"/>
    <lineage>
        <taxon>Eukaryota</taxon>
        <taxon>Fungi</taxon>
        <taxon>Dikarya</taxon>
        <taxon>Basidiomycota</taxon>
        <taxon>Pucciniomycotina</taxon>
        <taxon>Microbotryomycetes</taxon>
        <taxon>Leucosporidiales</taxon>
        <taxon>Leucosporidium</taxon>
    </lineage>
</organism>
<dbReference type="InParanoid" id="A0A1Y2EVY7"/>
<gene>
    <name evidence="2" type="ORF">BCR35DRAFT_127885</name>
</gene>
<evidence type="ECO:0000313" key="2">
    <source>
        <dbReference type="EMBL" id="ORY75296.1"/>
    </source>
</evidence>
<dbReference type="Proteomes" id="UP000193467">
    <property type="component" value="Unassembled WGS sequence"/>
</dbReference>
<evidence type="ECO:0000256" key="1">
    <source>
        <dbReference type="SAM" id="MobiDB-lite"/>
    </source>
</evidence>